<comment type="PTM">
    <text evidence="7">Binds 1 heme group per subunit.</text>
</comment>
<dbReference type="RefSeq" id="WP_139674074.1">
    <property type="nucleotide sequence ID" value="NZ_VDMN01000001.1"/>
</dbReference>
<dbReference type="InterPro" id="IPR015984">
    <property type="entry name" value="Cyt_c_prime_subgr"/>
</dbReference>
<feature type="binding site" description="axial binding residue" evidence="6">
    <location>
        <position position="139"/>
    </location>
    <ligand>
        <name>heme c</name>
        <dbReference type="ChEBI" id="CHEBI:61717"/>
    </ligand>
    <ligandPart>
        <name>Fe</name>
        <dbReference type="ChEBI" id="CHEBI:18248"/>
    </ligandPart>
</feature>
<dbReference type="InterPro" id="IPR010980">
    <property type="entry name" value="Cyt_c/b562"/>
</dbReference>
<feature type="chain" id="PRO_5023122852" evidence="8">
    <location>
        <begin position="24"/>
        <end position="146"/>
    </location>
</feature>
<evidence type="ECO:0000256" key="6">
    <source>
        <dbReference type="PIRSR" id="PIRSR000027-1"/>
    </source>
</evidence>
<sequence>MKIRMTAITASALCLGLAAAAVAQDNPVATREQMMKQVGASMGALGAIAKGEKPYDAEAVKAALTTISTDMKGFPDHFPAGSEVNSAAAPAIWDNMDDFKAKALKLAGDADTVLASMPADQAGVQESIKTLGANCGTCHQTYRLKR</sequence>
<dbReference type="GO" id="GO:0009055">
    <property type="term" value="F:electron transfer activity"/>
    <property type="evidence" value="ECO:0007669"/>
    <property type="project" value="InterPro"/>
</dbReference>
<comment type="caution">
    <text evidence="9">The sequence shown here is derived from an EMBL/GenBank/DDBJ whole genome shotgun (WGS) entry which is preliminary data.</text>
</comment>
<keyword evidence="4" id="KW-0249">Electron transport</keyword>
<feature type="signal peptide" evidence="8">
    <location>
        <begin position="1"/>
        <end position="23"/>
    </location>
</feature>
<dbReference type="AlphaFoldDB" id="A0A5C4XR22"/>
<reference evidence="9 10" key="1">
    <citation type="submission" date="2019-06" db="EMBL/GenBank/DDBJ databases">
        <title>The draft genome of Rhizobium smilacinae PTYR-5.</title>
        <authorList>
            <person name="Liu L."/>
            <person name="Li L."/>
            <person name="Zhang X."/>
        </authorList>
    </citation>
    <scope>NUCLEOTIDE SEQUENCE [LARGE SCALE GENOMIC DNA]</scope>
    <source>
        <strain evidence="9 10">PTYR-5</strain>
    </source>
</reference>
<evidence type="ECO:0000313" key="9">
    <source>
        <dbReference type="EMBL" id="TNM65739.1"/>
    </source>
</evidence>
<keyword evidence="8" id="KW-0732">Signal</keyword>
<evidence type="ECO:0000256" key="3">
    <source>
        <dbReference type="ARBA" id="ARBA00022723"/>
    </source>
</evidence>
<keyword evidence="3 6" id="KW-0479">Metal-binding</keyword>
<dbReference type="EMBL" id="VDMN01000001">
    <property type="protein sequence ID" value="TNM65739.1"/>
    <property type="molecule type" value="Genomic_DNA"/>
</dbReference>
<accession>A0A5C4XR22</accession>
<dbReference type="PIRSF" id="PIRSF000027">
    <property type="entry name" value="Cytc_c_prime"/>
    <property type="match status" value="1"/>
</dbReference>
<keyword evidence="5 6" id="KW-0408">Iron</keyword>
<organism evidence="9 10">
    <name type="scientific">Aliirhizobium smilacinae</name>
    <dbReference type="NCBI Taxonomy" id="1395944"/>
    <lineage>
        <taxon>Bacteria</taxon>
        <taxon>Pseudomonadati</taxon>
        <taxon>Pseudomonadota</taxon>
        <taxon>Alphaproteobacteria</taxon>
        <taxon>Hyphomicrobiales</taxon>
        <taxon>Rhizobiaceae</taxon>
        <taxon>Aliirhizobium</taxon>
    </lineage>
</organism>
<protein>
    <submittedName>
        <fullName evidence="9">Cytochrome C556</fullName>
    </submittedName>
</protein>
<feature type="binding site" description="covalent" evidence="7">
    <location>
        <position position="138"/>
    </location>
    <ligand>
        <name>heme c</name>
        <dbReference type="ChEBI" id="CHEBI:61717"/>
    </ligand>
</feature>
<dbReference type="Pfam" id="PF01322">
    <property type="entry name" value="Cytochrom_C_2"/>
    <property type="match status" value="1"/>
</dbReference>
<evidence type="ECO:0000256" key="1">
    <source>
        <dbReference type="ARBA" id="ARBA00022448"/>
    </source>
</evidence>
<proteinExistence type="predicted"/>
<evidence type="ECO:0000256" key="5">
    <source>
        <dbReference type="ARBA" id="ARBA00023004"/>
    </source>
</evidence>
<keyword evidence="2 7" id="KW-0349">Heme</keyword>
<dbReference type="InterPro" id="IPR012127">
    <property type="entry name" value="Cyt_c_prime"/>
</dbReference>
<dbReference type="Gene3D" id="1.20.120.10">
    <property type="entry name" value="Cytochrome c/b562"/>
    <property type="match status" value="1"/>
</dbReference>
<evidence type="ECO:0000313" key="10">
    <source>
        <dbReference type="Proteomes" id="UP000311605"/>
    </source>
</evidence>
<name>A0A5C4XR22_9HYPH</name>
<dbReference type="InterPro" id="IPR002321">
    <property type="entry name" value="Cyt_c_II"/>
</dbReference>
<keyword evidence="1" id="KW-0813">Transport</keyword>
<dbReference type="GO" id="GO:0042597">
    <property type="term" value="C:periplasmic space"/>
    <property type="evidence" value="ECO:0007669"/>
    <property type="project" value="InterPro"/>
</dbReference>
<dbReference type="PROSITE" id="PS51009">
    <property type="entry name" value="CYTCII"/>
    <property type="match status" value="1"/>
</dbReference>
<dbReference type="GO" id="GO:0022900">
    <property type="term" value="P:electron transport chain"/>
    <property type="evidence" value="ECO:0007669"/>
    <property type="project" value="InterPro"/>
</dbReference>
<evidence type="ECO:0000256" key="7">
    <source>
        <dbReference type="PIRSR" id="PIRSR000027-2"/>
    </source>
</evidence>
<dbReference type="SUPFAM" id="SSF47175">
    <property type="entry name" value="Cytochromes"/>
    <property type="match status" value="1"/>
</dbReference>
<gene>
    <name evidence="9" type="ORF">FHP24_05705</name>
</gene>
<evidence type="ECO:0000256" key="4">
    <source>
        <dbReference type="ARBA" id="ARBA00022982"/>
    </source>
</evidence>
<evidence type="ECO:0000256" key="8">
    <source>
        <dbReference type="SAM" id="SignalP"/>
    </source>
</evidence>
<dbReference type="Proteomes" id="UP000311605">
    <property type="component" value="Unassembled WGS sequence"/>
</dbReference>
<dbReference type="OrthoDB" id="9811729at2"/>
<dbReference type="GO" id="GO:0005506">
    <property type="term" value="F:iron ion binding"/>
    <property type="evidence" value="ECO:0007669"/>
    <property type="project" value="InterPro"/>
</dbReference>
<dbReference type="GO" id="GO:0020037">
    <property type="term" value="F:heme binding"/>
    <property type="evidence" value="ECO:0007669"/>
    <property type="project" value="InterPro"/>
</dbReference>
<keyword evidence="10" id="KW-1185">Reference proteome</keyword>
<dbReference type="PRINTS" id="PR00608">
    <property type="entry name" value="CYTCHROMECII"/>
</dbReference>
<evidence type="ECO:0000256" key="2">
    <source>
        <dbReference type="ARBA" id="ARBA00022617"/>
    </source>
</evidence>
<feature type="binding site" description="covalent" evidence="7">
    <location>
        <position position="135"/>
    </location>
    <ligand>
        <name>heme c</name>
        <dbReference type="ChEBI" id="CHEBI:61717"/>
    </ligand>
</feature>